<name>A0A1G5XV27_9BACT</name>
<dbReference type="Proteomes" id="UP000198756">
    <property type="component" value="Unassembled WGS sequence"/>
</dbReference>
<organism evidence="1 2">
    <name type="scientific">Algoriphagus alkaliphilus</name>
    <dbReference type="NCBI Taxonomy" id="279824"/>
    <lineage>
        <taxon>Bacteria</taxon>
        <taxon>Pseudomonadati</taxon>
        <taxon>Bacteroidota</taxon>
        <taxon>Cytophagia</taxon>
        <taxon>Cytophagales</taxon>
        <taxon>Cyclobacteriaceae</taxon>
        <taxon>Algoriphagus</taxon>
    </lineage>
</organism>
<protein>
    <submittedName>
        <fullName evidence="1">Uncharacterized protein</fullName>
    </submittedName>
</protein>
<dbReference type="AlphaFoldDB" id="A0A1G5XV27"/>
<gene>
    <name evidence="1" type="ORF">SAMN03080617_02021</name>
</gene>
<sequence length="56" mass="5914">MIFHATPYNSFFTTHKNLTFCLSSLVTGALILVTPPTTLLSASANYKASAAVLPLG</sequence>
<dbReference type="EMBL" id="FMXE01000012">
    <property type="protein sequence ID" value="SDA74291.1"/>
    <property type="molecule type" value="Genomic_DNA"/>
</dbReference>
<evidence type="ECO:0000313" key="1">
    <source>
        <dbReference type="EMBL" id="SDA74291.1"/>
    </source>
</evidence>
<accession>A0A1G5XV27</accession>
<reference evidence="2" key="1">
    <citation type="submission" date="2016-10" db="EMBL/GenBank/DDBJ databases">
        <authorList>
            <person name="Varghese N."/>
            <person name="Submissions S."/>
        </authorList>
    </citation>
    <scope>NUCLEOTIDE SEQUENCE [LARGE SCALE GENOMIC DNA]</scope>
    <source>
        <strain evidence="2">DSM 22703</strain>
    </source>
</reference>
<proteinExistence type="predicted"/>
<keyword evidence="2" id="KW-1185">Reference proteome</keyword>
<evidence type="ECO:0000313" key="2">
    <source>
        <dbReference type="Proteomes" id="UP000198756"/>
    </source>
</evidence>